<dbReference type="VEuPathDB" id="VectorBase:ASIC022071"/>
<sequence length="136" mass="15346">MRWRVVRKFSNLYPWGKKMQPHQCHLVKPSESQDGDGRRFPVSDYHVYPSHEPPARVDGVKSENCQPLKATPHPAIPHRRSRLSAKCCQSASKNHGAEQQLSRAGEVDNERPPPNKVATSGSARTEAARSMKKKKK</sequence>
<reference evidence="3" key="2">
    <citation type="submission" date="2020-05" db="UniProtKB">
        <authorList>
            <consortium name="EnsemblMetazoa"/>
        </authorList>
    </citation>
    <scope>IDENTIFICATION</scope>
</reference>
<dbReference type="AlphaFoldDB" id="A0A084WU02"/>
<reference evidence="2 4" key="1">
    <citation type="journal article" date="2014" name="BMC Genomics">
        <title>Genome sequence of Anopheles sinensis provides insight into genetics basis of mosquito competence for malaria parasites.</title>
        <authorList>
            <person name="Zhou D."/>
            <person name="Zhang D."/>
            <person name="Ding G."/>
            <person name="Shi L."/>
            <person name="Hou Q."/>
            <person name="Ye Y."/>
            <person name="Xu Y."/>
            <person name="Zhou H."/>
            <person name="Xiong C."/>
            <person name="Li S."/>
            <person name="Yu J."/>
            <person name="Hong S."/>
            <person name="Yu X."/>
            <person name="Zou P."/>
            <person name="Chen C."/>
            <person name="Chang X."/>
            <person name="Wang W."/>
            <person name="Lv Y."/>
            <person name="Sun Y."/>
            <person name="Ma L."/>
            <person name="Shen B."/>
            <person name="Zhu C."/>
        </authorList>
    </citation>
    <scope>NUCLEOTIDE SEQUENCE [LARGE SCALE GENOMIC DNA]</scope>
</reference>
<dbReference type="EMBL" id="KE525421">
    <property type="protein sequence ID" value="KFB53696.1"/>
    <property type="molecule type" value="Genomic_DNA"/>
</dbReference>
<gene>
    <name evidence="2" type="ORF">ZHAS_00022071</name>
</gene>
<dbReference type="GO" id="GO:0034220">
    <property type="term" value="P:monoatomic ion transmembrane transport"/>
    <property type="evidence" value="ECO:0007669"/>
    <property type="project" value="UniProtKB-KW"/>
</dbReference>
<dbReference type="EMBL" id="ATLV01026972">
    <property type="status" value="NOT_ANNOTATED_CDS"/>
    <property type="molecule type" value="Genomic_DNA"/>
</dbReference>
<keyword evidence="2" id="KW-0813">Transport</keyword>
<evidence type="ECO:0000256" key="1">
    <source>
        <dbReference type="SAM" id="MobiDB-lite"/>
    </source>
</evidence>
<feature type="region of interest" description="Disordered" evidence="1">
    <location>
        <begin position="49"/>
        <end position="136"/>
    </location>
</feature>
<feature type="compositionally biased region" description="Polar residues" evidence="1">
    <location>
        <begin position="87"/>
        <end position="102"/>
    </location>
</feature>
<name>A0A084WU02_ANOSI</name>
<proteinExistence type="predicted"/>
<keyword evidence="2" id="KW-0406">Ion transport</keyword>
<dbReference type="Proteomes" id="UP000030765">
    <property type="component" value="Unassembled WGS sequence"/>
</dbReference>
<dbReference type="EnsemblMetazoa" id="ASIC022071-RA">
    <property type="protein sequence ID" value="ASIC022071-PA"/>
    <property type="gene ID" value="ASIC022071"/>
</dbReference>
<evidence type="ECO:0000313" key="3">
    <source>
        <dbReference type="EnsemblMetazoa" id="ASIC022071-PA"/>
    </source>
</evidence>
<organism evidence="2">
    <name type="scientific">Anopheles sinensis</name>
    <name type="common">Mosquito</name>
    <dbReference type="NCBI Taxonomy" id="74873"/>
    <lineage>
        <taxon>Eukaryota</taxon>
        <taxon>Metazoa</taxon>
        <taxon>Ecdysozoa</taxon>
        <taxon>Arthropoda</taxon>
        <taxon>Hexapoda</taxon>
        <taxon>Insecta</taxon>
        <taxon>Pterygota</taxon>
        <taxon>Neoptera</taxon>
        <taxon>Endopterygota</taxon>
        <taxon>Diptera</taxon>
        <taxon>Nematocera</taxon>
        <taxon>Culicoidea</taxon>
        <taxon>Culicidae</taxon>
        <taxon>Anophelinae</taxon>
        <taxon>Anopheles</taxon>
    </lineage>
</organism>
<evidence type="ECO:0000313" key="4">
    <source>
        <dbReference type="Proteomes" id="UP000030765"/>
    </source>
</evidence>
<evidence type="ECO:0000313" key="2">
    <source>
        <dbReference type="EMBL" id="KFB53696.1"/>
    </source>
</evidence>
<keyword evidence="2" id="KW-0407">Ion channel</keyword>
<keyword evidence="4" id="KW-1185">Reference proteome</keyword>
<accession>A0A084WU02</accession>
<protein>
    <submittedName>
        <fullName evidence="2 3">Sodium channel, voltage-gated, type VIII, alpha a</fullName>
    </submittedName>
</protein>